<reference evidence="2" key="1">
    <citation type="journal article" date="2021" name="Proc. Natl. Acad. Sci. U.S.A.">
        <title>A Catalog of Tens of Thousands of Viruses from Human Metagenomes Reveals Hidden Associations with Chronic Diseases.</title>
        <authorList>
            <person name="Tisza M.J."/>
            <person name="Buck C.B."/>
        </authorList>
    </citation>
    <scope>NUCLEOTIDE SEQUENCE</scope>
    <source>
        <strain evidence="2">CtEwD1</strain>
    </source>
</reference>
<proteinExistence type="predicted"/>
<evidence type="ECO:0000259" key="1">
    <source>
        <dbReference type="Pfam" id="PF04233"/>
    </source>
</evidence>
<protein>
    <submittedName>
        <fullName evidence="2">Minor capsid component</fullName>
    </submittedName>
</protein>
<evidence type="ECO:0000313" key="2">
    <source>
        <dbReference type="EMBL" id="DAE02785.1"/>
    </source>
</evidence>
<organism evidence="2">
    <name type="scientific">Myoviridae sp. ctEwD1</name>
    <dbReference type="NCBI Taxonomy" id="2825063"/>
    <lineage>
        <taxon>Viruses</taxon>
        <taxon>Duplodnaviria</taxon>
        <taxon>Heunggongvirae</taxon>
        <taxon>Uroviricota</taxon>
        <taxon>Caudoviricetes</taxon>
    </lineage>
</organism>
<accession>A0A8S5P8Q4</accession>
<sequence length="279" mass="31826">MTSTRRAPSTDVRIRAVRPNAGLRKAYAGKLRSLVRQMAQDVAKELEGIYRRVEPRIAKDAKAESPAERLQKIIDRMRKKWEESTRDFAEDTAGWFVRKTRDHVDRAQNSALRASGFEAFDLRFDKGQISQDAFDALVNANTSLIKSISSRYLQEVEGLVMRAVTDGRDVAGLKSELSKRYDITQRRADFIARDQCNKATEALCRANDLEVGVEHGEWIHVPGKHTSRETHKEMDGKKFDLKKGLYDRDVGRYVLPGVEPGCQCGYRPLLSRKLWKKNS</sequence>
<dbReference type="Pfam" id="PF04233">
    <property type="entry name" value="Phage_Mu_F"/>
    <property type="match status" value="1"/>
</dbReference>
<name>A0A8S5P8Q4_9CAUD</name>
<feature type="domain" description="Phage head morphogenesis" evidence="1">
    <location>
        <begin position="154"/>
        <end position="264"/>
    </location>
</feature>
<dbReference type="EMBL" id="BK015352">
    <property type="protein sequence ID" value="DAE02785.1"/>
    <property type="molecule type" value="Genomic_DNA"/>
</dbReference>
<dbReference type="InterPro" id="IPR006528">
    <property type="entry name" value="Phage_head_morphogenesis_dom"/>
</dbReference>